<dbReference type="EMBL" id="FJOG01000001">
    <property type="protein sequence ID" value="CZR51015.1"/>
    <property type="molecule type" value="Genomic_DNA"/>
</dbReference>
<dbReference type="Gene3D" id="3.40.50.12230">
    <property type="match status" value="1"/>
</dbReference>
<dbReference type="GO" id="GO:0004479">
    <property type="term" value="F:methionyl-tRNA formyltransferase activity"/>
    <property type="evidence" value="ECO:0007669"/>
    <property type="project" value="TreeGrafter"/>
</dbReference>
<evidence type="ECO:0000259" key="1">
    <source>
        <dbReference type="Pfam" id="PF02911"/>
    </source>
</evidence>
<organism evidence="2 3">
    <name type="scientific">Phialocephala subalpina</name>
    <dbReference type="NCBI Taxonomy" id="576137"/>
    <lineage>
        <taxon>Eukaryota</taxon>
        <taxon>Fungi</taxon>
        <taxon>Dikarya</taxon>
        <taxon>Ascomycota</taxon>
        <taxon>Pezizomycotina</taxon>
        <taxon>Leotiomycetes</taxon>
        <taxon>Helotiales</taxon>
        <taxon>Mollisiaceae</taxon>
        <taxon>Phialocephala</taxon>
        <taxon>Phialocephala fortinii species complex</taxon>
    </lineage>
</organism>
<gene>
    <name evidence="2" type="ORF">PAC_00890</name>
</gene>
<dbReference type="InterPro" id="IPR005793">
    <property type="entry name" value="Formyl_trans_C"/>
</dbReference>
<dbReference type="SUPFAM" id="SSF53328">
    <property type="entry name" value="Formyltransferase"/>
    <property type="match status" value="1"/>
</dbReference>
<dbReference type="InterPro" id="IPR036477">
    <property type="entry name" value="Formyl_transf_N_sf"/>
</dbReference>
<dbReference type="GO" id="GO:0005829">
    <property type="term" value="C:cytosol"/>
    <property type="evidence" value="ECO:0007669"/>
    <property type="project" value="TreeGrafter"/>
</dbReference>
<reference evidence="2 3" key="1">
    <citation type="submission" date="2016-03" db="EMBL/GenBank/DDBJ databases">
        <authorList>
            <person name="Ploux O."/>
        </authorList>
    </citation>
    <scope>NUCLEOTIDE SEQUENCE [LARGE SCALE GENOMIC DNA]</scope>
    <source>
        <strain evidence="2 3">UAMH 11012</strain>
    </source>
</reference>
<evidence type="ECO:0000313" key="3">
    <source>
        <dbReference type="Proteomes" id="UP000184330"/>
    </source>
</evidence>
<dbReference type="OrthoDB" id="3537726at2759"/>
<dbReference type="Gene3D" id="3.10.25.10">
    <property type="entry name" value="Formyl transferase, C-terminal domain"/>
    <property type="match status" value="1"/>
</dbReference>
<sequence length="196" mass="21438">MSAVVFGYHNVGVNFLSVLLGINIRLVVPHADSPSENIWLNSVAGLAAEHDIPVVAPKNLPQRRNHEAPSGPHARLPLLACYNMNGSLLPRYRGRVPVSWAVLHGETQIDWSIPTCRDTDMDLSPGSCFSGRSAEDGRIDWSDSAAKAHNLVRNVMHPYPGPFADTAKGRLVLWRTMICDEIDGALVKAIDETVIL</sequence>
<keyword evidence="3" id="KW-1185">Reference proteome</keyword>
<evidence type="ECO:0000313" key="2">
    <source>
        <dbReference type="EMBL" id="CZR51015.1"/>
    </source>
</evidence>
<name>A0A1L7WE12_9HELO</name>
<dbReference type="PANTHER" id="PTHR11138">
    <property type="entry name" value="METHIONYL-TRNA FORMYLTRANSFERASE"/>
    <property type="match status" value="1"/>
</dbReference>
<dbReference type="InterPro" id="IPR011034">
    <property type="entry name" value="Formyl_transferase-like_C_sf"/>
</dbReference>
<dbReference type="InterPro" id="IPR037022">
    <property type="entry name" value="Formyl_trans_C_sf"/>
</dbReference>
<dbReference type="SUPFAM" id="SSF50486">
    <property type="entry name" value="FMT C-terminal domain-like"/>
    <property type="match status" value="1"/>
</dbReference>
<proteinExistence type="predicted"/>
<protein>
    <recommendedName>
        <fullName evidence="1">Formyl transferase C-terminal domain-containing protein</fullName>
    </recommendedName>
</protein>
<dbReference type="AlphaFoldDB" id="A0A1L7WE12"/>
<feature type="domain" description="Formyl transferase C-terminal" evidence="1">
    <location>
        <begin position="133"/>
        <end position="181"/>
    </location>
</feature>
<dbReference type="Pfam" id="PF02911">
    <property type="entry name" value="Formyl_trans_C"/>
    <property type="match status" value="1"/>
</dbReference>
<dbReference type="PANTHER" id="PTHR11138:SF5">
    <property type="entry name" value="METHIONYL-TRNA FORMYLTRANSFERASE, MITOCHONDRIAL"/>
    <property type="match status" value="1"/>
</dbReference>
<accession>A0A1L7WE12</accession>
<dbReference type="Proteomes" id="UP000184330">
    <property type="component" value="Unassembled WGS sequence"/>
</dbReference>